<dbReference type="Pfam" id="PF03466">
    <property type="entry name" value="LysR_substrate"/>
    <property type="match status" value="1"/>
</dbReference>
<organism evidence="6 7">
    <name type="scientific">Pseudonocardia hierapolitana</name>
    <dbReference type="NCBI Taxonomy" id="1128676"/>
    <lineage>
        <taxon>Bacteria</taxon>
        <taxon>Bacillati</taxon>
        <taxon>Actinomycetota</taxon>
        <taxon>Actinomycetes</taxon>
        <taxon>Pseudonocardiales</taxon>
        <taxon>Pseudonocardiaceae</taxon>
        <taxon>Pseudonocardia</taxon>
    </lineage>
</organism>
<comment type="caution">
    <text evidence="6">The sequence shown here is derived from an EMBL/GenBank/DDBJ whole genome shotgun (WGS) entry which is preliminary data.</text>
</comment>
<evidence type="ECO:0000259" key="5">
    <source>
        <dbReference type="PROSITE" id="PS50931"/>
    </source>
</evidence>
<dbReference type="SUPFAM" id="SSF46785">
    <property type="entry name" value="Winged helix' DNA-binding domain"/>
    <property type="match status" value="1"/>
</dbReference>
<reference evidence="6 7" key="1">
    <citation type="submission" date="2019-06" db="EMBL/GenBank/DDBJ databases">
        <title>Sequencing the genomes of 1000 actinobacteria strains.</title>
        <authorList>
            <person name="Klenk H.-P."/>
        </authorList>
    </citation>
    <scope>NUCLEOTIDE SEQUENCE [LARGE SCALE GENOMIC DNA]</scope>
    <source>
        <strain evidence="6 7">DSM 45671</strain>
    </source>
</reference>
<evidence type="ECO:0000256" key="2">
    <source>
        <dbReference type="ARBA" id="ARBA00023015"/>
    </source>
</evidence>
<keyword evidence="4" id="KW-0804">Transcription</keyword>
<evidence type="ECO:0000256" key="1">
    <source>
        <dbReference type="ARBA" id="ARBA00009437"/>
    </source>
</evidence>
<dbReference type="PROSITE" id="PS50931">
    <property type="entry name" value="HTH_LYSR"/>
    <property type="match status" value="1"/>
</dbReference>
<feature type="domain" description="HTH lysR-type" evidence="5">
    <location>
        <begin position="1"/>
        <end position="58"/>
    </location>
</feature>
<dbReference type="PANTHER" id="PTHR30346">
    <property type="entry name" value="TRANSCRIPTIONAL DUAL REGULATOR HCAR-RELATED"/>
    <property type="match status" value="1"/>
</dbReference>
<dbReference type="AlphaFoldDB" id="A0A561SW10"/>
<protein>
    <submittedName>
        <fullName evidence="6">Molybdate transport repressor ModE-like protein</fullName>
    </submittedName>
</protein>
<dbReference type="CDD" id="cd05466">
    <property type="entry name" value="PBP2_LTTR_substrate"/>
    <property type="match status" value="1"/>
</dbReference>
<dbReference type="PANTHER" id="PTHR30346:SF0">
    <property type="entry name" value="HCA OPERON TRANSCRIPTIONAL ACTIVATOR HCAR"/>
    <property type="match status" value="1"/>
</dbReference>
<evidence type="ECO:0000313" key="6">
    <source>
        <dbReference type="EMBL" id="TWF79045.1"/>
    </source>
</evidence>
<dbReference type="GO" id="GO:0032993">
    <property type="term" value="C:protein-DNA complex"/>
    <property type="evidence" value="ECO:0007669"/>
    <property type="project" value="TreeGrafter"/>
</dbReference>
<dbReference type="GO" id="GO:0003677">
    <property type="term" value="F:DNA binding"/>
    <property type="evidence" value="ECO:0007669"/>
    <property type="project" value="UniProtKB-KW"/>
</dbReference>
<gene>
    <name evidence="6" type="ORF">FHX44_114971</name>
</gene>
<dbReference type="OrthoDB" id="570111at2"/>
<dbReference type="Proteomes" id="UP000321261">
    <property type="component" value="Unassembled WGS sequence"/>
</dbReference>
<keyword evidence="3" id="KW-0238">DNA-binding</keyword>
<dbReference type="InterPro" id="IPR000847">
    <property type="entry name" value="LysR_HTH_N"/>
</dbReference>
<accession>A0A561SW10</accession>
<dbReference type="InterPro" id="IPR036388">
    <property type="entry name" value="WH-like_DNA-bd_sf"/>
</dbReference>
<evidence type="ECO:0000313" key="7">
    <source>
        <dbReference type="Proteomes" id="UP000321261"/>
    </source>
</evidence>
<dbReference type="Pfam" id="PF00126">
    <property type="entry name" value="HTH_1"/>
    <property type="match status" value="1"/>
</dbReference>
<proteinExistence type="inferred from homology"/>
<dbReference type="InterPro" id="IPR036390">
    <property type="entry name" value="WH_DNA-bd_sf"/>
</dbReference>
<keyword evidence="2" id="KW-0805">Transcription regulation</keyword>
<dbReference type="Gene3D" id="3.40.190.10">
    <property type="entry name" value="Periplasmic binding protein-like II"/>
    <property type="match status" value="2"/>
</dbReference>
<dbReference type="SUPFAM" id="SSF53850">
    <property type="entry name" value="Periplasmic binding protein-like II"/>
    <property type="match status" value="1"/>
</dbReference>
<sequence>MDLRHLRVFLAVAETGTVAAGAERAGLSRATVSEQVRALEGTLGVALFERRRDGMALTGPGRRLVPAARQLLEHADAVRRLVTGVPATVRVGALETLVATRLPAVIARLADRRPDLRLDVASMMRGPLLRAVATGELDAALLLDAGTSLGELGFDAGGGALQFVDIGTVRLHLAARPGHPLATAGPLAPADLADEPVLVTPPGCSFRMAADRLLGDGGRRTELASVSTAKAWAGQGIGVALLPDFAVAGELTDGTLVSLPLQGPPVELALRLVWRGADESRELRDALYAIAS</sequence>
<dbReference type="FunFam" id="1.10.10.10:FF:000001">
    <property type="entry name" value="LysR family transcriptional regulator"/>
    <property type="match status" value="1"/>
</dbReference>
<evidence type="ECO:0000256" key="4">
    <source>
        <dbReference type="ARBA" id="ARBA00023163"/>
    </source>
</evidence>
<comment type="similarity">
    <text evidence="1">Belongs to the LysR transcriptional regulatory family.</text>
</comment>
<dbReference type="Gene3D" id="1.10.10.10">
    <property type="entry name" value="Winged helix-like DNA-binding domain superfamily/Winged helix DNA-binding domain"/>
    <property type="match status" value="1"/>
</dbReference>
<keyword evidence="7" id="KW-1185">Reference proteome</keyword>
<dbReference type="InterPro" id="IPR005119">
    <property type="entry name" value="LysR_subst-bd"/>
</dbReference>
<name>A0A561SW10_9PSEU</name>
<evidence type="ECO:0000256" key="3">
    <source>
        <dbReference type="ARBA" id="ARBA00023125"/>
    </source>
</evidence>
<dbReference type="EMBL" id="VIWU01000001">
    <property type="protein sequence ID" value="TWF79045.1"/>
    <property type="molecule type" value="Genomic_DNA"/>
</dbReference>
<dbReference type="RefSeq" id="WP_147257951.1">
    <property type="nucleotide sequence ID" value="NZ_VIWU01000001.1"/>
</dbReference>
<dbReference type="GO" id="GO:0003700">
    <property type="term" value="F:DNA-binding transcription factor activity"/>
    <property type="evidence" value="ECO:0007669"/>
    <property type="project" value="InterPro"/>
</dbReference>